<protein>
    <recommendedName>
        <fullName evidence="1">DUF6590 domain-containing protein</fullName>
    </recommendedName>
</protein>
<name>A0A5N6SZH4_ASPPS</name>
<organism evidence="2 3">
    <name type="scientific">Aspergillus pseudotamarii</name>
    <dbReference type="NCBI Taxonomy" id="132259"/>
    <lineage>
        <taxon>Eukaryota</taxon>
        <taxon>Fungi</taxon>
        <taxon>Dikarya</taxon>
        <taxon>Ascomycota</taxon>
        <taxon>Pezizomycotina</taxon>
        <taxon>Eurotiomycetes</taxon>
        <taxon>Eurotiomycetidae</taxon>
        <taxon>Eurotiales</taxon>
        <taxon>Aspergillaceae</taxon>
        <taxon>Aspergillus</taxon>
        <taxon>Aspergillus subgen. Circumdati</taxon>
    </lineage>
</organism>
<dbReference type="AlphaFoldDB" id="A0A5N6SZH4"/>
<dbReference type="PANTHER" id="PTHR35391">
    <property type="entry name" value="C2H2-TYPE DOMAIN-CONTAINING PROTEIN-RELATED"/>
    <property type="match status" value="1"/>
</dbReference>
<dbReference type="InterPro" id="IPR046497">
    <property type="entry name" value="DUF6590"/>
</dbReference>
<reference evidence="2 3" key="1">
    <citation type="submission" date="2019-04" db="EMBL/GenBank/DDBJ databases">
        <title>Friends and foes A comparative genomics study of 23 Aspergillus species from section Flavi.</title>
        <authorList>
            <consortium name="DOE Joint Genome Institute"/>
            <person name="Kjaerbolling I."/>
            <person name="Vesth T."/>
            <person name="Frisvad J.C."/>
            <person name="Nybo J.L."/>
            <person name="Theobald S."/>
            <person name="Kildgaard S."/>
            <person name="Isbrandt T."/>
            <person name="Kuo A."/>
            <person name="Sato A."/>
            <person name="Lyhne E.K."/>
            <person name="Kogle M.E."/>
            <person name="Wiebenga A."/>
            <person name="Kun R.S."/>
            <person name="Lubbers R.J."/>
            <person name="Makela M.R."/>
            <person name="Barry K."/>
            <person name="Chovatia M."/>
            <person name="Clum A."/>
            <person name="Daum C."/>
            <person name="Haridas S."/>
            <person name="He G."/>
            <person name="LaButti K."/>
            <person name="Lipzen A."/>
            <person name="Mondo S."/>
            <person name="Riley R."/>
            <person name="Salamov A."/>
            <person name="Simmons B.A."/>
            <person name="Magnuson J.K."/>
            <person name="Henrissat B."/>
            <person name="Mortensen U.H."/>
            <person name="Larsen T.O."/>
            <person name="Devries R.P."/>
            <person name="Grigoriev I.V."/>
            <person name="Machida M."/>
            <person name="Baker S.E."/>
            <person name="Andersen M.R."/>
        </authorList>
    </citation>
    <scope>NUCLEOTIDE SEQUENCE [LARGE SCALE GENOMIC DNA]</scope>
    <source>
        <strain evidence="2 3">CBS 117625</strain>
    </source>
</reference>
<feature type="domain" description="DUF6590" evidence="1">
    <location>
        <begin position="70"/>
        <end position="192"/>
    </location>
</feature>
<dbReference type="EMBL" id="ML743563">
    <property type="protein sequence ID" value="KAE8140086.1"/>
    <property type="molecule type" value="Genomic_DNA"/>
</dbReference>
<accession>A0A5N6SZH4</accession>
<dbReference type="GeneID" id="43643540"/>
<dbReference type="RefSeq" id="XP_031916149.1">
    <property type="nucleotide sequence ID" value="XM_032059330.1"/>
</dbReference>
<dbReference type="PANTHER" id="PTHR35391:SF5">
    <property type="entry name" value="DUF6590 DOMAIN-CONTAINING PROTEIN"/>
    <property type="match status" value="1"/>
</dbReference>
<keyword evidence="3" id="KW-1185">Reference proteome</keyword>
<gene>
    <name evidence="2" type="ORF">BDV38DRAFT_280551</name>
</gene>
<proteinExistence type="predicted"/>
<dbReference type="OrthoDB" id="3559580at2759"/>
<dbReference type="Pfam" id="PF20233">
    <property type="entry name" value="DUF6590"/>
    <property type="match status" value="1"/>
</dbReference>
<evidence type="ECO:0000259" key="1">
    <source>
        <dbReference type="Pfam" id="PF20233"/>
    </source>
</evidence>
<dbReference type="Proteomes" id="UP000325672">
    <property type="component" value="Unassembled WGS sequence"/>
</dbReference>
<evidence type="ECO:0000313" key="3">
    <source>
        <dbReference type="Proteomes" id="UP000325672"/>
    </source>
</evidence>
<sequence length="192" mass="21038">MGSAGYPGGTAGFTSAFNATNYIPKPVTSGLPPMKRLIFVCFDSQVAAHSPQEHGLIISRLQSPDQSQEAFQSWKSFAAIWHEGMGNAAPLRGGTKSLTSDHELMIVGKFSTKSYTAIRRMVVFNEMDQCAWCFPVHTYGRLGVAKASVSPSKHAAVYTKDQQPRYGPNEPKMAKEAIEVTPKPYQRLHAMS</sequence>
<evidence type="ECO:0000313" key="2">
    <source>
        <dbReference type="EMBL" id="KAE8140086.1"/>
    </source>
</evidence>